<dbReference type="InterPro" id="IPR058353">
    <property type="entry name" value="DUF8040"/>
</dbReference>
<evidence type="ECO:0000256" key="1">
    <source>
        <dbReference type="SAM" id="Phobius"/>
    </source>
</evidence>
<dbReference type="EMBL" id="PKPP01000504">
    <property type="protein sequence ID" value="PWA91949.1"/>
    <property type="molecule type" value="Genomic_DNA"/>
</dbReference>
<dbReference type="STRING" id="35608.A0A2U1Q1Q7"/>
<proteinExistence type="predicted"/>
<comment type="caution">
    <text evidence="3">The sequence shown here is derived from an EMBL/GenBank/DDBJ whole genome shotgun (WGS) entry which is preliminary data.</text>
</comment>
<name>A0A2U1Q1Q7_ARTAN</name>
<dbReference type="PANTHER" id="PTHR46929:SF4">
    <property type="entry name" value="MYB_SANT-LIKE DOMAIN-CONTAINING PROTEIN"/>
    <property type="match status" value="1"/>
</dbReference>
<evidence type="ECO:0000313" key="3">
    <source>
        <dbReference type="EMBL" id="PWA91949.1"/>
    </source>
</evidence>
<organism evidence="3 4">
    <name type="scientific">Artemisia annua</name>
    <name type="common">Sweet wormwood</name>
    <dbReference type="NCBI Taxonomy" id="35608"/>
    <lineage>
        <taxon>Eukaryota</taxon>
        <taxon>Viridiplantae</taxon>
        <taxon>Streptophyta</taxon>
        <taxon>Embryophyta</taxon>
        <taxon>Tracheophyta</taxon>
        <taxon>Spermatophyta</taxon>
        <taxon>Magnoliopsida</taxon>
        <taxon>eudicotyledons</taxon>
        <taxon>Gunneridae</taxon>
        <taxon>Pentapetalae</taxon>
        <taxon>asterids</taxon>
        <taxon>campanulids</taxon>
        <taxon>Asterales</taxon>
        <taxon>Asteraceae</taxon>
        <taxon>Asteroideae</taxon>
        <taxon>Anthemideae</taxon>
        <taxon>Artemisiinae</taxon>
        <taxon>Artemisia</taxon>
    </lineage>
</organism>
<feature type="transmembrane region" description="Helical" evidence="1">
    <location>
        <begin position="12"/>
        <end position="29"/>
    </location>
</feature>
<keyword evidence="1" id="KW-0812">Transmembrane</keyword>
<reference evidence="3 4" key="1">
    <citation type="journal article" date="2018" name="Mol. Plant">
        <title>The genome of Artemisia annua provides insight into the evolution of Asteraceae family and artemisinin biosynthesis.</title>
        <authorList>
            <person name="Shen Q."/>
            <person name="Zhang L."/>
            <person name="Liao Z."/>
            <person name="Wang S."/>
            <person name="Yan T."/>
            <person name="Shi P."/>
            <person name="Liu M."/>
            <person name="Fu X."/>
            <person name="Pan Q."/>
            <person name="Wang Y."/>
            <person name="Lv Z."/>
            <person name="Lu X."/>
            <person name="Zhang F."/>
            <person name="Jiang W."/>
            <person name="Ma Y."/>
            <person name="Chen M."/>
            <person name="Hao X."/>
            <person name="Li L."/>
            <person name="Tang Y."/>
            <person name="Lv G."/>
            <person name="Zhou Y."/>
            <person name="Sun X."/>
            <person name="Brodelius P.E."/>
            <person name="Rose J.K.C."/>
            <person name="Tang K."/>
        </authorList>
    </citation>
    <scope>NUCLEOTIDE SEQUENCE [LARGE SCALE GENOMIC DNA]</scope>
    <source>
        <strain evidence="4">cv. Huhao1</strain>
        <tissue evidence="3">Leaf</tissue>
    </source>
</reference>
<gene>
    <name evidence="3" type="ORF">CTI12_AA085280</name>
</gene>
<feature type="domain" description="DUF8040" evidence="2">
    <location>
        <begin position="63"/>
        <end position="141"/>
    </location>
</feature>
<dbReference type="AlphaFoldDB" id="A0A2U1Q1Q7"/>
<protein>
    <submittedName>
        <fullName evidence="3">Harbinger transposase-derived nuclease domain-containing protein</fullName>
    </submittedName>
</protein>
<keyword evidence="4" id="KW-1185">Reference proteome</keyword>
<accession>A0A2U1Q1Q7</accession>
<evidence type="ECO:0000313" key="4">
    <source>
        <dbReference type="Proteomes" id="UP000245207"/>
    </source>
</evidence>
<sequence>MDDDLYVMAKKHLLVTVYGASLVVVFIAYRRLHNRNRDNAPTRDMMLHRQQVREDMMHNLITSGKCRQLIRMSENAFKTLCQKLQSDVGLRPTQRITVEEQVARFLHVVGNDFRNHFASWCYRRSGSATSRHFHRGFDTIISLEDHYIQQPTGKFYLVDGGLPHRRIDSKLLRGILFNIMTYFEVLSLSGFSWNPVPKLMDAKEEVWEALIKFAYFSLSHTLIGLKYNKPEASKWRKKPMNHYNELFELFAKDRANGDAAETAKERNNRMKNNEQRVETIDEIDQLL</sequence>
<keyword evidence="1" id="KW-0472">Membrane</keyword>
<evidence type="ECO:0000259" key="2">
    <source>
        <dbReference type="Pfam" id="PF26138"/>
    </source>
</evidence>
<dbReference type="Proteomes" id="UP000245207">
    <property type="component" value="Unassembled WGS sequence"/>
</dbReference>
<dbReference type="Pfam" id="PF26138">
    <property type="entry name" value="DUF8040"/>
    <property type="match status" value="1"/>
</dbReference>
<dbReference type="PANTHER" id="PTHR46929">
    <property type="entry name" value="EXPRESSED PROTEIN"/>
    <property type="match status" value="1"/>
</dbReference>
<keyword evidence="1" id="KW-1133">Transmembrane helix</keyword>